<evidence type="ECO:0000259" key="1">
    <source>
        <dbReference type="Pfam" id="PF01266"/>
    </source>
</evidence>
<reference evidence="2 3" key="1">
    <citation type="submission" date="2009-02" db="EMBL/GenBank/DDBJ databases">
        <title>Annotation of Streptomyces hygroscopicus strain ATCC 53653.</title>
        <authorList>
            <consortium name="The Broad Institute Genome Sequencing Platform"/>
            <consortium name="Broad Institute Microbial Sequencing Center"/>
            <person name="Fischbach M."/>
            <person name="Godfrey P."/>
            <person name="Ward D."/>
            <person name="Young S."/>
            <person name="Zeng Q."/>
            <person name="Koehrsen M."/>
            <person name="Alvarado L."/>
            <person name="Berlin A.M."/>
            <person name="Bochicchio J."/>
            <person name="Borenstein D."/>
            <person name="Chapman S.B."/>
            <person name="Chen Z."/>
            <person name="Engels R."/>
            <person name="Freedman E."/>
            <person name="Gellesch M."/>
            <person name="Goldberg J."/>
            <person name="Griggs A."/>
            <person name="Gujja S."/>
            <person name="Heilman E.R."/>
            <person name="Heiman D.I."/>
            <person name="Hepburn T.A."/>
            <person name="Howarth C."/>
            <person name="Jen D."/>
            <person name="Larson L."/>
            <person name="Lewis B."/>
            <person name="Mehta T."/>
            <person name="Park D."/>
            <person name="Pearson M."/>
            <person name="Richards J."/>
            <person name="Roberts A."/>
            <person name="Saif S."/>
            <person name="Shea T.D."/>
            <person name="Shenoy N."/>
            <person name="Sisk P."/>
            <person name="Stolte C."/>
            <person name="Sykes S.N."/>
            <person name="Thomson T."/>
            <person name="Walk T."/>
            <person name="White J."/>
            <person name="Yandava C."/>
            <person name="Straight P."/>
            <person name="Clardy J."/>
            <person name="Hung D."/>
            <person name="Kolter R."/>
            <person name="Mekalanos J."/>
            <person name="Walker S."/>
            <person name="Walsh C.T."/>
            <person name="Wieland-Brown L.C."/>
            <person name="Haas B."/>
            <person name="Nusbaum C."/>
            <person name="Birren B."/>
        </authorList>
    </citation>
    <scope>NUCLEOTIDE SEQUENCE [LARGE SCALE GENOMIC DNA]</scope>
    <source>
        <strain evidence="2 3">ATCC 53653</strain>
    </source>
</reference>
<dbReference type="AlphaFoldDB" id="D9WNG4"/>
<proteinExistence type="predicted"/>
<evidence type="ECO:0000313" key="2">
    <source>
        <dbReference type="EMBL" id="EFL23861.1"/>
    </source>
</evidence>
<dbReference type="InterPro" id="IPR006076">
    <property type="entry name" value="FAD-dep_OxRdtase"/>
</dbReference>
<dbReference type="SUPFAM" id="SSF51905">
    <property type="entry name" value="FAD/NAD(P)-binding domain"/>
    <property type="match status" value="1"/>
</dbReference>
<protein>
    <submittedName>
        <fullName evidence="2">Putative N,N-dimethylglycine oxidase</fullName>
    </submittedName>
</protein>
<dbReference type="STRING" id="457427.SSOG_03575"/>
<dbReference type="SUPFAM" id="SSF54373">
    <property type="entry name" value="FAD-linked reductases, C-terminal domain"/>
    <property type="match status" value="1"/>
</dbReference>
<dbReference type="Pfam" id="PF01266">
    <property type="entry name" value="DAO"/>
    <property type="match status" value="1"/>
</dbReference>
<dbReference type="Gene3D" id="3.50.50.60">
    <property type="entry name" value="FAD/NAD(P)-binding domain"/>
    <property type="match status" value="1"/>
</dbReference>
<dbReference type="HOGENOM" id="CLU_1128563_0_0_11"/>
<feature type="domain" description="FAD dependent oxidoreductase" evidence="1">
    <location>
        <begin position="3"/>
        <end position="201"/>
    </location>
</feature>
<dbReference type="InterPro" id="IPR036188">
    <property type="entry name" value="FAD/NAD-bd_sf"/>
</dbReference>
<dbReference type="PANTHER" id="PTHR13847">
    <property type="entry name" value="SARCOSINE DEHYDROGENASE-RELATED"/>
    <property type="match status" value="1"/>
</dbReference>
<dbReference type="EMBL" id="GG657754">
    <property type="protein sequence ID" value="EFL23861.1"/>
    <property type="molecule type" value="Genomic_DNA"/>
</dbReference>
<sequence>MITAALGERASAAGVRFVPDARVTAIETDGGRVRSVRAGDREWAADDVVLACGIWGPAVAALAGVGLPLVPVGHPYVHGPRHTAPHPPSPFVRWPEHHVYARDHGDRDGLGTYDHQPLPVEISGLTEGADRPWPGDLFDRAIAAGLRLLPEGERWRPAQRLNGVFAMTPDNLPLIGPHAEVSGLWSAEAVWVTHAAGAAAALDTLMFDDPTAPAYAALAPDRFGGQPEDALRRRALSLYRDIYATA</sequence>
<dbReference type="Proteomes" id="UP000003963">
    <property type="component" value="Unassembled WGS sequence"/>
</dbReference>
<gene>
    <name evidence="2" type="ORF">SSOG_03575</name>
</gene>
<dbReference type="Gene3D" id="3.30.9.10">
    <property type="entry name" value="D-Amino Acid Oxidase, subunit A, domain 2"/>
    <property type="match status" value="1"/>
</dbReference>
<dbReference type="PANTHER" id="PTHR13847:SF193">
    <property type="entry name" value="PYRUVATE DEHYDROGENASE PHOSPHATASE REGULATORY SUBUNIT, MITOCHONDRIAL"/>
    <property type="match status" value="1"/>
</dbReference>
<name>D9WNG4_9ACTN</name>
<accession>D9WNG4</accession>
<keyword evidence="3" id="KW-1185">Reference proteome</keyword>
<evidence type="ECO:0000313" key="3">
    <source>
        <dbReference type="Proteomes" id="UP000003963"/>
    </source>
</evidence>
<organism evidence="2 3">
    <name type="scientific">Streptomyces himastatinicus ATCC 53653</name>
    <dbReference type="NCBI Taxonomy" id="457427"/>
    <lineage>
        <taxon>Bacteria</taxon>
        <taxon>Bacillati</taxon>
        <taxon>Actinomycetota</taxon>
        <taxon>Actinomycetes</taxon>
        <taxon>Kitasatosporales</taxon>
        <taxon>Streptomycetaceae</taxon>
        <taxon>Streptomyces</taxon>
        <taxon>Streptomyces violaceusniger group</taxon>
    </lineage>
</organism>
<dbReference type="GO" id="GO:0005737">
    <property type="term" value="C:cytoplasm"/>
    <property type="evidence" value="ECO:0007669"/>
    <property type="project" value="TreeGrafter"/>
</dbReference>